<dbReference type="EMBL" id="CCKQ01000510">
    <property type="protein sequence ID" value="CDW71591.1"/>
    <property type="molecule type" value="Genomic_DNA"/>
</dbReference>
<evidence type="ECO:0000256" key="1">
    <source>
        <dbReference type="SAM" id="Coils"/>
    </source>
</evidence>
<protein>
    <submittedName>
        <fullName evidence="3">Uncharacterized protein</fullName>
    </submittedName>
</protein>
<evidence type="ECO:0000313" key="4">
    <source>
        <dbReference type="Proteomes" id="UP000039865"/>
    </source>
</evidence>
<feature type="coiled-coil region" evidence="1">
    <location>
        <begin position="346"/>
        <end position="373"/>
    </location>
</feature>
<name>A0A077ZSZ7_STYLE</name>
<sequence>MHKSKKSEDSKANGVGGNSSNNNPSSNRYAANQQLAEEKLLLNSPLMNDIKDPLVKHQIDQDFIKTIAAFSRNLEADTLSPEIQKMFFKIAEKRQALPEKCMTNVVDSFLACLVSLISMSKDHDITIKAVSLLFQYLKNGTLIISLCSIRLQANVDTEADLALDFSAFLLRYNKDLQYSDFSDNKEVISRIKRAESFRSWTDIEDVASGFENLNTNFEQHKVTVSSAFSELSSYIEKFKKDFILKYNEQTREFTALKQEFQQNREEMREIEKKKAMVTMDDLQVLRKIVFEMRDQFKETEDIVQQSMSVKIELHSTKIEDITNLISNLNSKYSQFQFQTTKVESNIREQLDIIQSLNQKINQTNDNSNTLKKEVLEKFLTLENHINNKTSEQSEEFTSKGKRLLDLADKIDLQLEKNFLELLELRQDFNTFADSTNINLKEIDDRYAKITAENTTKIHDFEGLVTVNLGQLVKDNQEMKQQLLLNLNKGRDKSEQLLIDSFEAQLKLMRDRVNLMEQDLKEQIERSVKQGINNPANKAAVSGGKASDEEIENIWNFFQRFADEHALSKIEKIRSEECTLKYRLDVMSWLGRHADFLSLPVITQVIMAFKEQATPIQNAGIRQAYISATHGSDALFTIVKLLRNEKAKLKQDNEESMHKLAILLSILEPLIINDENAIKGKDCQLLELLIDMLSFSKEDLGQIMKNHGATPLYLKLSMRCLTSCLRNEDYVGVFLSNSKHLLDLLALIHILKDEEVVANGCKSLRICLRDEKKEKKLLTR</sequence>
<dbReference type="InParanoid" id="A0A077ZSZ7"/>
<feature type="coiled-coil region" evidence="1">
    <location>
        <begin position="246"/>
        <end position="273"/>
    </location>
</feature>
<reference evidence="3 4" key="1">
    <citation type="submission" date="2014-06" db="EMBL/GenBank/DDBJ databases">
        <authorList>
            <person name="Swart Estienne"/>
        </authorList>
    </citation>
    <scope>NUCLEOTIDE SEQUENCE [LARGE SCALE GENOMIC DNA]</scope>
    <source>
        <strain evidence="3 4">130c</strain>
    </source>
</reference>
<dbReference type="OrthoDB" id="310184at2759"/>
<evidence type="ECO:0000313" key="3">
    <source>
        <dbReference type="EMBL" id="CDW71591.1"/>
    </source>
</evidence>
<feature type="region of interest" description="Disordered" evidence="2">
    <location>
        <begin position="1"/>
        <end position="28"/>
    </location>
</feature>
<dbReference type="AlphaFoldDB" id="A0A077ZSZ7"/>
<feature type="coiled-coil region" evidence="1">
    <location>
        <begin position="498"/>
        <end position="525"/>
    </location>
</feature>
<feature type="compositionally biased region" description="Low complexity" evidence="2">
    <location>
        <begin position="18"/>
        <end position="27"/>
    </location>
</feature>
<dbReference type="Proteomes" id="UP000039865">
    <property type="component" value="Unassembled WGS sequence"/>
</dbReference>
<feature type="compositionally biased region" description="Basic and acidic residues" evidence="2">
    <location>
        <begin position="1"/>
        <end position="11"/>
    </location>
</feature>
<accession>A0A077ZSZ7</accession>
<keyword evidence="1" id="KW-0175">Coiled coil</keyword>
<keyword evidence="4" id="KW-1185">Reference proteome</keyword>
<proteinExistence type="predicted"/>
<organism evidence="3 4">
    <name type="scientific">Stylonychia lemnae</name>
    <name type="common">Ciliate</name>
    <dbReference type="NCBI Taxonomy" id="5949"/>
    <lineage>
        <taxon>Eukaryota</taxon>
        <taxon>Sar</taxon>
        <taxon>Alveolata</taxon>
        <taxon>Ciliophora</taxon>
        <taxon>Intramacronucleata</taxon>
        <taxon>Spirotrichea</taxon>
        <taxon>Stichotrichia</taxon>
        <taxon>Sporadotrichida</taxon>
        <taxon>Oxytrichidae</taxon>
        <taxon>Stylonychinae</taxon>
        <taxon>Stylonychia</taxon>
    </lineage>
</organism>
<gene>
    <name evidence="3" type="primary">Contig3622.g3866</name>
    <name evidence="3" type="ORF">STYLEM_538</name>
</gene>
<evidence type="ECO:0000256" key="2">
    <source>
        <dbReference type="SAM" id="MobiDB-lite"/>
    </source>
</evidence>